<dbReference type="InterPro" id="IPR002397">
    <property type="entry name" value="Cyt_P450_B"/>
</dbReference>
<keyword evidence="2" id="KW-0479">Metal-binding</keyword>
<dbReference type="RefSeq" id="WP_264796727.1">
    <property type="nucleotide sequence ID" value="NZ_BRVS01000019.1"/>
</dbReference>
<dbReference type="PROSITE" id="PS00086">
    <property type="entry name" value="CYTOCHROME_P450"/>
    <property type="match status" value="1"/>
</dbReference>
<dbReference type="PRINTS" id="PR00359">
    <property type="entry name" value="BP450"/>
</dbReference>
<comment type="caution">
    <text evidence="3">The sequence shown here is derived from an EMBL/GenBank/DDBJ whole genome shotgun (WGS) entry which is preliminary data.</text>
</comment>
<name>A0ABQ5MXC7_9MICC</name>
<dbReference type="EMBL" id="BRVS01000019">
    <property type="protein sequence ID" value="GLB68634.1"/>
    <property type="molecule type" value="Genomic_DNA"/>
</dbReference>
<evidence type="ECO:0000256" key="2">
    <source>
        <dbReference type="RuleBase" id="RU000461"/>
    </source>
</evidence>
<dbReference type="Proteomes" id="UP001209654">
    <property type="component" value="Unassembled WGS sequence"/>
</dbReference>
<sequence length="404" mass="45144">MAEPTPWEQVLDYSRRPDPYPLYTELRRTPVSRLEDGSYLVTTYAENLALLHDPRLSSDPSHNPQFAAAMEELSEDMQPSFLQMDPPEHDRQRRLAMRHFGPPHQPERIAGLEPRMIEIVTGLIDGMAGKDRIDVVDELAYPFPVSVICELLGVPPEDRSEFRKWVDLAIETIDPGLDPETQQEKRKEASTELFNFISNLVERHRQSPGDDLLSAMVADDGSEGRLSTGELASTGLLLLIAGHETTVNLISNGILTLLRHPQALDRLRQDPELVIPMTEELLRFEPPVHFVPIRTALDDIEIAGTTIAAGSPVTLVLAAANRDPGRFAEADRFIPDRPDNQHLGFGSGIHLCFGAPLARLETQVALTEFARRIRNPRLAEDPPPYRPSPILRGPLHLPVDIDPD</sequence>
<gene>
    <name evidence="3" type="ORF">AHIS1636_30760</name>
</gene>
<keyword evidence="4" id="KW-1185">Reference proteome</keyword>
<dbReference type="SUPFAM" id="SSF48264">
    <property type="entry name" value="Cytochrome P450"/>
    <property type="match status" value="1"/>
</dbReference>
<organism evidence="3 4">
    <name type="scientific">Arthrobacter mangrovi</name>
    <dbReference type="NCBI Taxonomy" id="2966350"/>
    <lineage>
        <taxon>Bacteria</taxon>
        <taxon>Bacillati</taxon>
        <taxon>Actinomycetota</taxon>
        <taxon>Actinomycetes</taxon>
        <taxon>Micrococcales</taxon>
        <taxon>Micrococcaceae</taxon>
        <taxon>Arthrobacter</taxon>
    </lineage>
</organism>
<dbReference type="PRINTS" id="PR00385">
    <property type="entry name" value="P450"/>
</dbReference>
<proteinExistence type="inferred from homology"/>
<comment type="similarity">
    <text evidence="1 2">Belongs to the cytochrome P450 family.</text>
</comment>
<keyword evidence="2" id="KW-0503">Monooxygenase</keyword>
<keyword evidence="2" id="KW-0408">Iron</keyword>
<evidence type="ECO:0000313" key="3">
    <source>
        <dbReference type="EMBL" id="GLB68634.1"/>
    </source>
</evidence>
<dbReference type="PANTHER" id="PTHR46696">
    <property type="entry name" value="P450, PUTATIVE (EUROFUNG)-RELATED"/>
    <property type="match status" value="1"/>
</dbReference>
<keyword evidence="2" id="KW-0560">Oxidoreductase</keyword>
<evidence type="ECO:0000313" key="4">
    <source>
        <dbReference type="Proteomes" id="UP001209654"/>
    </source>
</evidence>
<accession>A0ABQ5MXC7</accession>
<dbReference type="InterPro" id="IPR001128">
    <property type="entry name" value="Cyt_P450"/>
</dbReference>
<evidence type="ECO:0000256" key="1">
    <source>
        <dbReference type="ARBA" id="ARBA00010617"/>
    </source>
</evidence>
<dbReference type="InterPro" id="IPR036396">
    <property type="entry name" value="Cyt_P450_sf"/>
</dbReference>
<protein>
    <submittedName>
        <fullName evidence="3">Cytochrome P450 hydroxylase</fullName>
    </submittedName>
</protein>
<dbReference type="Gene3D" id="1.10.630.10">
    <property type="entry name" value="Cytochrome P450"/>
    <property type="match status" value="1"/>
</dbReference>
<dbReference type="InterPro" id="IPR017972">
    <property type="entry name" value="Cyt_P450_CS"/>
</dbReference>
<reference evidence="3 4" key="1">
    <citation type="journal article" date="2023" name="Int. J. Syst. Evol. Microbiol.">
        <title>Arthrobacter mangrovi sp. nov., an actinobacterium isolated from the rhizosphere of a mangrove.</title>
        <authorList>
            <person name="Hamada M."/>
            <person name="Saitou S."/>
            <person name="Enomoto N."/>
            <person name="Nanri K."/>
            <person name="Hidaka K."/>
            <person name="Miura T."/>
            <person name="Tamura T."/>
        </authorList>
    </citation>
    <scope>NUCLEOTIDE SEQUENCE [LARGE SCALE GENOMIC DNA]</scope>
    <source>
        <strain evidence="3 4">NBRC 112813</strain>
    </source>
</reference>
<keyword evidence="2" id="KW-0349">Heme</keyword>
<dbReference type="PANTHER" id="PTHR46696:SF1">
    <property type="entry name" value="CYTOCHROME P450 YJIB-RELATED"/>
    <property type="match status" value="1"/>
</dbReference>
<dbReference type="CDD" id="cd20625">
    <property type="entry name" value="CYP164-like"/>
    <property type="match status" value="1"/>
</dbReference>
<dbReference type="Pfam" id="PF00067">
    <property type="entry name" value="p450"/>
    <property type="match status" value="1"/>
</dbReference>